<evidence type="ECO:0000256" key="1">
    <source>
        <dbReference type="SAM" id="MobiDB-lite"/>
    </source>
</evidence>
<feature type="region of interest" description="Disordered" evidence="1">
    <location>
        <begin position="99"/>
        <end position="144"/>
    </location>
</feature>
<sequence length="300" mass="33025">MAGRESRHDGIDPFLRRETALVRSMEALSALEKKRRIKAMRKYLRIEDNGIYCKRCGNKILSDADAELCNTYTKNLYGKAVDVFCAQCHTRLFFDNSENVKSEAKPEQDAPPKPPRNSEIPPAAHDTGASGKIDSFEDREKYSRPSKTPVMLKILSGAVVLSVAGISILAPETTSVSPPDNPVSAPESGISGVGPEPSTELRTEHIGNTGVDYHPAVTTEIIETNFQKCAAEYAINRLSDTTAVITTFFANQLIDHKISPSAMTQAMVIDMIREEFGIDLRDAQTYKDVLKCFLANLKGL</sequence>
<protein>
    <submittedName>
        <fullName evidence="2">Uncharacterized protein</fullName>
    </submittedName>
</protein>
<evidence type="ECO:0000313" key="3">
    <source>
        <dbReference type="Proteomes" id="UP000195772"/>
    </source>
</evidence>
<feature type="compositionally biased region" description="Basic and acidic residues" evidence="1">
    <location>
        <begin position="99"/>
        <end position="110"/>
    </location>
</feature>
<reference evidence="3" key="1">
    <citation type="submission" date="2017-04" db="EMBL/GenBank/DDBJ databases">
        <title>Function of individual gut microbiota members based on whole genome sequencing of pure cultures obtained from chicken caecum.</title>
        <authorList>
            <person name="Medvecky M."/>
            <person name="Cejkova D."/>
            <person name="Polansky O."/>
            <person name="Karasova D."/>
            <person name="Kubasova T."/>
            <person name="Cizek A."/>
            <person name="Rychlik I."/>
        </authorList>
    </citation>
    <scope>NUCLEOTIDE SEQUENCE [LARGE SCALE GENOMIC DNA]</scope>
    <source>
        <strain evidence="3">An90</strain>
    </source>
</reference>
<proteinExistence type="predicted"/>
<dbReference type="Proteomes" id="UP000195772">
    <property type="component" value="Unassembled WGS sequence"/>
</dbReference>
<gene>
    <name evidence="2" type="ORF">B5G41_06480</name>
</gene>
<name>A0A1Y3R389_9BACT</name>
<accession>A0A1Y3R389</accession>
<feature type="compositionally biased region" description="Basic and acidic residues" evidence="1">
    <location>
        <begin position="134"/>
        <end position="143"/>
    </location>
</feature>
<organism evidence="2 3">
    <name type="scientific">Alistipes onderdonkii</name>
    <dbReference type="NCBI Taxonomy" id="328813"/>
    <lineage>
        <taxon>Bacteria</taxon>
        <taxon>Pseudomonadati</taxon>
        <taxon>Bacteroidota</taxon>
        <taxon>Bacteroidia</taxon>
        <taxon>Bacteroidales</taxon>
        <taxon>Rikenellaceae</taxon>
        <taxon>Alistipes</taxon>
    </lineage>
</organism>
<dbReference type="EMBL" id="NFHB01000003">
    <property type="protein sequence ID" value="OUN04099.1"/>
    <property type="molecule type" value="Genomic_DNA"/>
</dbReference>
<dbReference type="RefSeq" id="WP_087401918.1">
    <property type="nucleotide sequence ID" value="NZ_NFHB01000003.1"/>
</dbReference>
<comment type="caution">
    <text evidence="2">The sequence shown here is derived from an EMBL/GenBank/DDBJ whole genome shotgun (WGS) entry which is preliminary data.</text>
</comment>
<dbReference type="AlphaFoldDB" id="A0A1Y3R389"/>
<evidence type="ECO:0000313" key="2">
    <source>
        <dbReference type="EMBL" id="OUN04099.1"/>
    </source>
</evidence>
<feature type="region of interest" description="Disordered" evidence="1">
    <location>
        <begin position="172"/>
        <end position="203"/>
    </location>
</feature>